<accession>A0A2L2TK43</accession>
<feature type="signal peptide" evidence="1">
    <location>
        <begin position="1"/>
        <end position="21"/>
    </location>
</feature>
<organism evidence="2 3">
    <name type="scientific">Fusarium venenatum</name>
    <dbReference type="NCBI Taxonomy" id="56646"/>
    <lineage>
        <taxon>Eukaryota</taxon>
        <taxon>Fungi</taxon>
        <taxon>Dikarya</taxon>
        <taxon>Ascomycota</taxon>
        <taxon>Pezizomycotina</taxon>
        <taxon>Sordariomycetes</taxon>
        <taxon>Hypocreomycetidae</taxon>
        <taxon>Hypocreales</taxon>
        <taxon>Nectriaceae</taxon>
        <taxon>Fusarium</taxon>
    </lineage>
</organism>
<dbReference type="EMBL" id="LN649230">
    <property type="protein sequence ID" value="CEI63446.1"/>
    <property type="molecule type" value="Genomic_DNA"/>
</dbReference>
<dbReference type="AlphaFoldDB" id="A0A2L2TK43"/>
<name>A0A2L2TK43_9HYPO</name>
<reference evidence="3" key="1">
    <citation type="submission" date="2014-10" db="EMBL/GenBank/DDBJ databases">
        <authorList>
            <person name="King R."/>
        </authorList>
    </citation>
    <scope>NUCLEOTIDE SEQUENCE [LARGE SCALE GENOMIC DNA]</scope>
    <source>
        <strain evidence="3">A3/5</strain>
    </source>
</reference>
<evidence type="ECO:0008006" key="4">
    <source>
        <dbReference type="Google" id="ProtNLM"/>
    </source>
</evidence>
<proteinExistence type="predicted"/>
<dbReference type="RefSeq" id="XP_025587166.1">
    <property type="nucleotide sequence ID" value="XM_025736572.2"/>
</dbReference>
<keyword evidence="3" id="KW-1185">Reference proteome</keyword>
<evidence type="ECO:0000313" key="3">
    <source>
        <dbReference type="Proteomes" id="UP000245910"/>
    </source>
</evidence>
<protein>
    <recommendedName>
        <fullName evidence="4">Ecp2 effector protein domain-containing protein</fullName>
    </recommendedName>
</protein>
<keyword evidence="1" id="KW-0732">Signal</keyword>
<evidence type="ECO:0000256" key="1">
    <source>
        <dbReference type="SAM" id="SignalP"/>
    </source>
</evidence>
<dbReference type="KEGG" id="fvn:FVRRES_07882"/>
<dbReference type="Proteomes" id="UP000245910">
    <property type="component" value="Chromosome II"/>
</dbReference>
<evidence type="ECO:0000313" key="2">
    <source>
        <dbReference type="EMBL" id="CEI63446.1"/>
    </source>
</evidence>
<feature type="chain" id="PRO_5014817931" description="Ecp2 effector protein domain-containing protein" evidence="1">
    <location>
        <begin position="22"/>
        <end position="146"/>
    </location>
</feature>
<dbReference type="GeneID" id="37259521"/>
<sequence>MVKLDIAFLAVAVLGPTLSVAHPIDLDDRGAPVQPGLVARQSRKFNCNYASDKRAQATTVAACVDSIADYGKDGRVCPAVRYREVCKKFSSILVAVADGGNSRAPCSRWAQDLGAYLDRCTNDRGTVRGSVFVNHPTGSYQINVQG</sequence>